<name>C7NI12_KYTSD</name>
<dbReference type="PANTHER" id="PTHR30204:SF89">
    <property type="entry name" value="HTH MERR-TYPE DOMAIN-CONTAINING PROTEIN"/>
    <property type="match status" value="1"/>
</dbReference>
<dbReference type="GO" id="GO:0003677">
    <property type="term" value="F:DNA binding"/>
    <property type="evidence" value="ECO:0007669"/>
    <property type="project" value="UniProtKB-KW"/>
</dbReference>
<dbReference type="AlphaFoldDB" id="C7NI12"/>
<evidence type="ECO:0000313" key="4">
    <source>
        <dbReference type="Proteomes" id="UP000006666"/>
    </source>
</evidence>
<dbReference type="HOGENOM" id="CLU_053650_0_0_11"/>
<keyword evidence="4" id="KW-1185">Reference proteome</keyword>
<dbReference type="InterPro" id="IPR009061">
    <property type="entry name" value="DNA-bd_dom_put_sf"/>
</dbReference>
<dbReference type="PANTHER" id="PTHR30204">
    <property type="entry name" value="REDOX-CYCLING DRUG-SENSING TRANSCRIPTIONAL ACTIVATOR SOXR"/>
    <property type="match status" value="1"/>
</dbReference>
<reference evidence="3 4" key="1">
    <citation type="journal article" date="2009" name="Stand. Genomic Sci.">
        <title>Complete genome sequence of Kytococcus sedentarius type strain (541).</title>
        <authorList>
            <person name="Sims D."/>
            <person name="Brettin T."/>
            <person name="Detter J.C."/>
            <person name="Han C."/>
            <person name="Lapidus A."/>
            <person name="Copeland A."/>
            <person name="Glavina Del Rio T."/>
            <person name="Nolan M."/>
            <person name="Chen F."/>
            <person name="Lucas S."/>
            <person name="Tice H."/>
            <person name="Cheng J.F."/>
            <person name="Bruce D."/>
            <person name="Goodwin L."/>
            <person name="Pitluck S."/>
            <person name="Ovchinnikova G."/>
            <person name="Pati A."/>
            <person name="Ivanova N."/>
            <person name="Mavrommatis K."/>
            <person name="Chen A."/>
            <person name="Palaniappan K."/>
            <person name="D'haeseleer P."/>
            <person name="Chain P."/>
            <person name="Bristow J."/>
            <person name="Eisen J.A."/>
            <person name="Markowitz V."/>
            <person name="Hugenholtz P."/>
            <person name="Schneider S."/>
            <person name="Goker M."/>
            <person name="Pukall R."/>
            <person name="Kyrpides N.C."/>
            <person name="Klenk H.P."/>
        </authorList>
    </citation>
    <scope>NUCLEOTIDE SEQUENCE [LARGE SCALE GENOMIC DNA]</scope>
    <source>
        <strain evidence="4">ATCC 14392 / DSM 20547 / JCM 11482 / CCUG 33030 / NBRC 15357 / NCTC 11040 / CCM 314 / 541</strain>
    </source>
</reference>
<gene>
    <name evidence="3" type="ordered locus">Ksed_14960</name>
</gene>
<feature type="domain" description="HTH merR-type" evidence="2">
    <location>
        <begin position="28"/>
        <end position="80"/>
    </location>
</feature>
<dbReference type="EMBL" id="CP001686">
    <property type="protein sequence ID" value="ACV06519.1"/>
    <property type="molecule type" value="Genomic_DNA"/>
</dbReference>
<accession>C7NI12</accession>
<protein>
    <submittedName>
        <fullName evidence="3">Predicted transcriptional regulator</fullName>
    </submittedName>
</protein>
<dbReference type="InterPro" id="IPR047057">
    <property type="entry name" value="MerR_fam"/>
</dbReference>
<dbReference type="STRING" id="478801.Ksed_14960"/>
<dbReference type="KEGG" id="kse:Ksed_14960"/>
<dbReference type="InterPro" id="IPR000551">
    <property type="entry name" value="MerR-type_HTH_dom"/>
</dbReference>
<keyword evidence="1" id="KW-0238">DNA-binding</keyword>
<dbReference type="CDD" id="cd00592">
    <property type="entry name" value="HTH_MerR-like"/>
    <property type="match status" value="1"/>
</dbReference>
<dbReference type="Gene3D" id="1.10.1660.10">
    <property type="match status" value="1"/>
</dbReference>
<dbReference type="RefSeq" id="WP_015779464.1">
    <property type="nucleotide sequence ID" value="NC_013169.1"/>
</dbReference>
<proteinExistence type="predicted"/>
<evidence type="ECO:0000256" key="1">
    <source>
        <dbReference type="ARBA" id="ARBA00023125"/>
    </source>
</evidence>
<dbReference type="SMART" id="SM00422">
    <property type="entry name" value="HTH_MERR"/>
    <property type="match status" value="1"/>
</dbReference>
<dbReference type="PROSITE" id="PS50937">
    <property type="entry name" value="HTH_MERR_2"/>
    <property type="match status" value="1"/>
</dbReference>
<sequence>MTGEGRHTIGQVVRELSGDFPDLTISKVRFLEGKGLITPERTASGYRLFSDDQVERLRFILTSQRDRFWPLKVIADALDQMDRGLDVDLDAPAPGRPAPPPLGALRAGGGTPVEAAAFAPGEQAVRVSRAELCRNAEVTAEQLQDMASFGLVQADKDGWYTALDVEIARAVGTFASFGLEPRHLRMFRLAADREAALVQQTLTSFRPAPEQRDEMRARLAAACLSLHVALVRAELG</sequence>
<organism evidence="3 4">
    <name type="scientific">Kytococcus sedentarius (strain ATCC 14392 / DSM 20547 / JCM 11482 / CCUG 33030 / NBRC 15357 / NCTC 11040 / CCM 314 / 541)</name>
    <name type="common">Micrococcus sedentarius</name>
    <dbReference type="NCBI Taxonomy" id="478801"/>
    <lineage>
        <taxon>Bacteria</taxon>
        <taxon>Bacillati</taxon>
        <taxon>Actinomycetota</taxon>
        <taxon>Actinomycetes</taxon>
        <taxon>Micrococcales</taxon>
        <taxon>Kytococcaceae</taxon>
        <taxon>Kytococcus</taxon>
    </lineage>
</organism>
<dbReference type="Pfam" id="PF13411">
    <property type="entry name" value="MerR_1"/>
    <property type="match status" value="1"/>
</dbReference>
<evidence type="ECO:0000313" key="3">
    <source>
        <dbReference type="EMBL" id="ACV06519.1"/>
    </source>
</evidence>
<evidence type="ECO:0000259" key="2">
    <source>
        <dbReference type="PROSITE" id="PS50937"/>
    </source>
</evidence>
<dbReference type="eggNOG" id="COG0789">
    <property type="taxonomic scope" value="Bacteria"/>
</dbReference>
<dbReference type="Proteomes" id="UP000006666">
    <property type="component" value="Chromosome"/>
</dbReference>
<dbReference type="SUPFAM" id="SSF46955">
    <property type="entry name" value="Putative DNA-binding domain"/>
    <property type="match status" value="1"/>
</dbReference>
<dbReference type="GO" id="GO:0003700">
    <property type="term" value="F:DNA-binding transcription factor activity"/>
    <property type="evidence" value="ECO:0007669"/>
    <property type="project" value="InterPro"/>
</dbReference>